<dbReference type="InterPro" id="IPR019271">
    <property type="entry name" value="DUF2284_metal-binding"/>
</dbReference>
<name>A0A9D1FAR5_9FIRM</name>
<gene>
    <name evidence="1" type="ORF">IAA83_09890</name>
</gene>
<evidence type="ECO:0000313" key="2">
    <source>
        <dbReference type="Proteomes" id="UP000886741"/>
    </source>
</evidence>
<dbReference type="Proteomes" id="UP000886741">
    <property type="component" value="Unassembled WGS sequence"/>
</dbReference>
<accession>A0A9D1FAR5</accession>
<dbReference type="EMBL" id="DVJJ01000149">
    <property type="protein sequence ID" value="HIS65657.1"/>
    <property type="molecule type" value="Genomic_DNA"/>
</dbReference>
<sequence>MDRQQLEQQLAALPLFQYEFITPEELTFSERIRHVCESECPMYNTTWACPPAVGTVEECKTRCLSFPHALMMTSVAEVQDTANMAETLATRGPHEALTHQVEQLLRDCGATETYVLSTEACAICEQCAYPGGPCRHRDKMYPCVESHGIVVTDIAERYGIDFLTGCAVVWFSLLFYR</sequence>
<organism evidence="1 2">
    <name type="scientific">Candidatus Avoscillospira avistercoris</name>
    <dbReference type="NCBI Taxonomy" id="2840707"/>
    <lineage>
        <taxon>Bacteria</taxon>
        <taxon>Bacillati</taxon>
        <taxon>Bacillota</taxon>
        <taxon>Clostridia</taxon>
        <taxon>Eubacteriales</taxon>
        <taxon>Oscillospiraceae</taxon>
        <taxon>Oscillospiraceae incertae sedis</taxon>
        <taxon>Candidatus Avoscillospira</taxon>
    </lineage>
</organism>
<comment type="caution">
    <text evidence="1">The sequence shown here is derived from an EMBL/GenBank/DDBJ whole genome shotgun (WGS) entry which is preliminary data.</text>
</comment>
<dbReference type="Pfam" id="PF10050">
    <property type="entry name" value="DUF2284"/>
    <property type="match status" value="1"/>
</dbReference>
<protein>
    <submittedName>
        <fullName evidence="1">DUF2284 domain-containing protein</fullName>
    </submittedName>
</protein>
<dbReference type="AlphaFoldDB" id="A0A9D1FAR5"/>
<reference evidence="1" key="1">
    <citation type="submission" date="2020-10" db="EMBL/GenBank/DDBJ databases">
        <authorList>
            <person name="Gilroy R."/>
        </authorList>
    </citation>
    <scope>NUCLEOTIDE SEQUENCE</scope>
    <source>
        <strain evidence="1">ChiBcec16-1751</strain>
    </source>
</reference>
<evidence type="ECO:0000313" key="1">
    <source>
        <dbReference type="EMBL" id="HIS65657.1"/>
    </source>
</evidence>
<proteinExistence type="predicted"/>
<reference evidence="1" key="2">
    <citation type="journal article" date="2021" name="PeerJ">
        <title>Extensive microbial diversity within the chicken gut microbiome revealed by metagenomics and culture.</title>
        <authorList>
            <person name="Gilroy R."/>
            <person name="Ravi A."/>
            <person name="Getino M."/>
            <person name="Pursley I."/>
            <person name="Horton D.L."/>
            <person name="Alikhan N.F."/>
            <person name="Baker D."/>
            <person name="Gharbi K."/>
            <person name="Hall N."/>
            <person name="Watson M."/>
            <person name="Adriaenssens E.M."/>
            <person name="Foster-Nyarko E."/>
            <person name="Jarju S."/>
            <person name="Secka A."/>
            <person name="Antonio M."/>
            <person name="Oren A."/>
            <person name="Chaudhuri R.R."/>
            <person name="La Ragione R."/>
            <person name="Hildebrand F."/>
            <person name="Pallen M.J."/>
        </authorList>
    </citation>
    <scope>NUCLEOTIDE SEQUENCE</scope>
    <source>
        <strain evidence="1">ChiBcec16-1751</strain>
    </source>
</reference>